<organism evidence="1 2">
    <name type="scientific">Hyalomma asiaticum</name>
    <name type="common">Tick</name>
    <dbReference type="NCBI Taxonomy" id="266040"/>
    <lineage>
        <taxon>Eukaryota</taxon>
        <taxon>Metazoa</taxon>
        <taxon>Ecdysozoa</taxon>
        <taxon>Arthropoda</taxon>
        <taxon>Chelicerata</taxon>
        <taxon>Arachnida</taxon>
        <taxon>Acari</taxon>
        <taxon>Parasitiformes</taxon>
        <taxon>Ixodida</taxon>
        <taxon>Ixodoidea</taxon>
        <taxon>Ixodidae</taxon>
        <taxon>Hyalomminae</taxon>
        <taxon>Hyalomma</taxon>
    </lineage>
</organism>
<gene>
    <name evidence="1" type="ORF">HPB50_018658</name>
</gene>
<sequence>MITLMAAAPVKRCPETMTLTDDDSVNHRASRQQRHHSNNRASVSLACQYIALPRATAIALVRPNRHAA</sequence>
<dbReference type="EMBL" id="CM023484">
    <property type="protein sequence ID" value="KAH6933877.1"/>
    <property type="molecule type" value="Genomic_DNA"/>
</dbReference>
<keyword evidence="2" id="KW-1185">Reference proteome</keyword>
<dbReference type="Proteomes" id="UP000821845">
    <property type="component" value="Chromosome 4"/>
</dbReference>
<comment type="caution">
    <text evidence="1">The sequence shown here is derived from an EMBL/GenBank/DDBJ whole genome shotgun (WGS) entry which is preliminary data.</text>
</comment>
<evidence type="ECO:0000313" key="1">
    <source>
        <dbReference type="EMBL" id="KAH6933877.1"/>
    </source>
</evidence>
<name>A0ACB7SL74_HYAAI</name>
<protein>
    <submittedName>
        <fullName evidence="1">Uncharacterized protein</fullName>
    </submittedName>
</protein>
<proteinExistence type="predicted"/>
<evidence type="ECO:0000313" key="2">
    <source>
        <dbReference type="Proteomes" id="UP000821845"/>
    </source>
</evidence>
<reference evidence="1" key="1">
    <citation type="submission" date="2020-05" db="EMBL/GenBank/DDBJ databases">
        <title>Large-scale comparative analyses of tick genomes elucidate their genetic diversity and vector capacities.</title>
        <authorList>
            <person name="Jia N."/>
            <person name="Wang J."/>
            <person name="Shi W."/>
            <person name="Du L."/>
            <person name="Sun Y."/>
            <person name="Zhan W."/>
            <person name="Jiang J."/>
            <person name="Wang Q."/>
            <person name="Zhang B."/>
            <person name="Ji P."/>
            <person name="Sakyi L.B."/>
            <person name="Cui X."/>
            <person name="Yuan T."/>
            <person name="Jiang B."/>
            <person name="Yang W."/>
            <person name="Lam T.T.-Y."/>
            <person name="Chang Q."/>
            <person name="Ding S."/>
            <person name="Wang X."/>
            <person name="Zhu J."/>
            <person name="Ruan X."/>
            <person name="Zhao L."/>
            <person name="Wei J."/>
            <person name="Que T."/>
            <person name="Du C."/>
            <person name="Cheng J."/>
            <person name="Dai P."/>
            <person name="Han X."/>
            <person name="Huang E."/>
            <person name="Gao Y."/>
            <person name="Liu J."/>
            <person name="Shao H."/>
            <person name="Ye R."/>
            <person name="Li L."/>
            <person name="Wei W."/>
            <person name="Wang X."/>
            <person name="Wang C."/>
            <person name="Yang T."/>
            <person name="Huo Q."/>
            <person name="Li W."/>
            <person name="Guo W."/>
            <person name="Chen H."/>
            <person name="Zhou L."/>
            <person name="Ni X."/>
            <person name="Tian J."/>
            <person name="Zhou Y."/>
            <person name="Sheng Y."/>
            <person name="Liu T."/>
            <person name="Pan Y."/>
            <person name="Xia L."/>
            <person name="Li J."/>
            <person name="Zhao F."/>
            <person name="Cao W."/>
        </authorList>
    </citation>
    <scope>NUCLEOTIDE SEQUENCE</scope>
    <source>
        <strain evidence="1">Hyas-2018</strain>
    </source>
</reference>
<accession>A0ACB7SL74</accession>